<dbReference type="Pfam" id="PF00201">
    <property type="entry name" value="UDPGT"/>
    <property type="match status" value="1"/>
</dbReference>
<dbReference type="InterPro" id="IPR035595">
    <property type="entry name" value="UDP_glycos_trans_CS"/>
</dbReference>
<dbReference type="EC" id="2.4.1.-" evidence="5"/>
<dbReference type="SUPFAM" id="SSF53756">
    <property type="entry name" value="UDP-Glycosyltransferase/glycogen phosphorylase"/>
    <property type="match status" value="1"/>
</dbReference>
<gene>
    <name evidence="6" type="primary">UGT78D2</name>
</gene>
<dbReference type="EMBL" id="MW531744">
    <property type="protein sequence ID" value="UGB90593.1"/>
    <property type="molecule type" value="mRNA"/>
</dbReference>
<organism evidence="6">
    <name type="scientific">Sinopodophyllum hexandrum</name>
    <name type="common">Himalayan may apple</name>
    <name type="synonym">Podophyllum hexandrum</name>
    <dbReference type="NCBI Taxonomy" id="93608"/>
    <lineage>
        <taxon>Eukaryota</taxon>
        <taxon>Viridiplantae</taxon>
        <taxon>Streptophyta</taxon>
        <taxon>Embryophyta</taxon>
        <taxon>Tracheophyta</taxon>
        <taxon>Spermatophyta</taxon>
        <taxon>Magnoliopsida</taxon>
        <taxon>Ranunculales</taxon>
        <taxon>Berberidaceae</taxon>
        <taxon>Podophylloideae</taxon>
        <taxon>Podophylleae</taxon>
        <taxon>Sinopodophyllum</taxon>
    </lineage>
</organism>
<evidence type="ECO:0000256" key="4">
    <source>
        <dbReference type="RuleBase" id="RU003718"/>
    </source>
</evidence>
<dbReference type="GO" id="GO:0080043">
    <property type="term" value="F:quercetin 3-O-glucosyltransferase activity"/>
    <property type="evidence" value="ECO:0007669"/>
    <property type="project" value="TreeGrafter"/>
</dbReference>
<dbReference type="PANTHER" id="PTHR11926">
    <property type="entry name" value="GLUCOSYL/GLUCURONOSYL TRANSFERASES"/>
    <property type="match status" value="1"/>
</dbReference>
<proteinExistence type="evidence at transcript level"/>
<dbReference type="PROSITE" id="PS00375">
    <property type="entry name" value="UDPGT"/>
    <property type="match status" value="1"/>
</dbReference>
<dbReference type="PANTHER" id="PTHR11926:SF1560">
    <property type="entry name" value="UDP-GLYCOSYLTRANSFERASE 74E1-RELATED"/>
    <property type="match status" value="1"/>
</dbReference>
<keyword evidence="3 4" id="KW-0808">Transferase</keyword>
<dbReference type="GO" id="GO:0080044">
    <property type="term" value="F:quercetin 7-O-glucosyltransferase activity"/>
    <property type="evidence" value="ECO:0007669"/>
    <property type="project" value="TreeGrafter"/>
</dbReference>
<evidence type="ECO:0000313" key="6">
    <source>
        <dbReference type="EMBL" id="UGB90593.1"/>
    </source>
</evidence>
<dbReference type="CDD" id="cd03784">
    <property type="entry name" value="GT1_Gtf-like"/>
    <property type="match status" value="1"/>
</dbReference>
<dbReference type="InterPro" id="IPR002213">
    <property type="entry name" value="UDP_glucos_trans"/>
</dbReference>
<reference evidence="6" key="1">
    <citation type="submission" date="2021-01" db="EMBL/GenBank/DDBJ databases">
        <title>Molecular characterization of podophyllotoxin biosynthesis pathway in Sinopodophyllum hexandrum.</title>
        <authorList>
            <person name="Wang Y."/>
            <person name="Luo X."/>
            <person name="Hu D."/>
            <person name="Zou Z."/>
        </authorList>
    </citation>
    <scope>NUCLEOTIDE SEQUENCE</scope>
    <source>
        <tissue evidence="6">Root</tissue>
    </source>
</reference>
<dbReference type="AlphaFoldDB" id="A0A8K1TD03"/>
<name>A0A8K1TD03_SINHE</name>
<evidence type="ECO:0000256" key="2">
    <source>
        <dbReference type="ARBA" id="ARBA00022676"/>
    </source>
</evidence>
<evidence type="ECO:0000256" key="5">
    <source>
        <dbReference type="RuleBase" id="RU362057"/>
    </source>
</evidence>
<sequence>MGEVGETLNNTISGNHVAVLAFPFGTHAAPLLNLTKRLAAAAPNTTFSFFSTAKSNRSTFGSQHHGLDNIRAYDVDDGVPEGYVFTGRRQEDIELFFSVTPENFRTEIQKAVMDTGKMITCFLTDPFIWHAADMAQELNVPWIPFWTAGAASLSAHMYTDLIRETAAKVDASGRKEVPLSFVPGMSSALRIKDVPMEVCGGNLDSMFAHLLHQMGKTVTRGTALVINSFQELDPSITKDFISKFRHYLPVGPFTLTNPSASNLDPYNCISWLNRNKPASVAYVSFGTVTTPPPQELTALANALENSGINFMWSLKDQFKERLPQGFLDRTRKRGLIIPWAPQSKVLEHPSVRAFVTHCGWNSVIESITGGVPMICRPFFGDQTMNARLVSELWGIGVAAENGVLSEDGLMNAFELILSREEGKKMRENVQMLKSLAIQAVGEKGSSSFNFNTLLGLITNT</sequence>
<protein>
    <recommendedName>
        <fullName evidence="5">Glycosyltransferase</fullName>
        <ecNumber evidence="5">2.4.1.-</ecNumber>
    </recommendedName>
</protein>
<dbReference type="FunFam" id="3.40.50.2000:FF:000129">
    <property type="entry name" value="Glycosyltransferase"/>
    <property type="match status" value="1"/>
</dbReference>
<evidence type="ECO:0000256" key="1">
    <source>
        <dbReference type="ARBA" id="ARBA00009995"/>
    </source>
</evidence>
<keyword evidence="2 4" id="KW-0328">Glycosyltransferase</keyword>
<evidence type="ECO:0000256" key="3">
    <source>
        <dbReference type="ARBA" id="ARBA00022679"/>
    </source>
</evidence>
<accession>A0A8K1TD03</accession>
<comment type="similarity">
    <text evidence="1 4">Belongs to the UDP-glycosyltransferase family.</text>
</comment>
<dbReference type="FunFam" id="3.40.50.2000:FF:000091">
    <property type="entry name" value="Glycosyltransferase"/>
    <property type="match status" value="1"/>
</dbReference>
<dbReference type="Gene3D" id="3.40.50.2000">
    <property type="entry name" value="Glycogen Phosphorylase B"/>
    <property type="match status" value="2"/>
</dbReference>